<dbReference type="EMBL" id="KN834852">
    <property type="protein sequence ID" value="KIK51918.1"/>
    <property type="molecule type" value="Genomic_DNA"/>
</dbReference>
<organism evidence="1 2">
    <name type="scientific">Collybiopsis luxurians FD-317 M1</name>
    <dbReference type="NCBI Taxonomy" id="944289"/>
    <lineage>
        <taxon>Eukaryota</taxon>
        <taxon>Fungi</taxon>
        <taxon>Dikarya</taxon>
        <taxon>Basidiomycota</taxon>
        <taxon>Agaricomycotina</taxon>
        <taxon>Agaricomycetes</taxon>
        <taxon>Agaricomycetidae</taxon>
        <taxon>Agaricales</taxon>
        <taxon>Marasmiineae</taxon>
        <taxon>Omphalotaceae</taxon>
        <taxon>Collybiopsis</taxon>
        <taxon>Collybiopsis luxurians</taxon>
    </lineage>
</organism>
<reference evidence="1 2" key="1">
    <citation type="submission" date="2014-04" db="EMBL/GenBank/DDBJ databases">
        <title>Evolutionary Origins and Diversification of the Mycorrhizal Mutualists.</title>
        <authorList>
            <consortium name="DOE Joint Genome Institute"/>
            <consortium name="Mycorrhizal Genomics Consortium"/>
            <person name="Kohler A."/>
            <person name="Kuo A."/>
            <person name="Nagy L.G."/>
            <person name="Floudas D."/>
            <person name="Copeland A."/>
            <person name="Barry K.W."/>
            <person name="Cichocki N."/>
            <person name="Veneault-Fourrey C."/>
            <person name="LaButti K."/>
            <person name="Lindquist E.A."/>
            <person name="Lipzen A."/>
            <person name="Lundell T."/>
            <person name="Morin E."/>
            <person name="Murat C."/>
            <person name="Riley R."/>
            <person name="Ohm R."/>
            <person name="Sun H."/>
            <person name="Tunlid A."/>
            <person name="Henrissat B."/>
            <person name="Grigoriev I.V."/>
            <person name="Hibbett D.S."/>
            <person name="Martin F."/>
        </authorList>
    </citation>
    <scope>NUCLEOTIDE SEQUENCE [LARGE SCALE GENOMIC DNA]</scope>
    <source>
        <strain evidence="1 2">FD-317 M1</strain>
    </source>
</reference>
<dbReference type="AlphaFoldDB" id="A0A0D0CAN7"/>
<feature type="non-terminal residue" evidence="1">
    <location>
        <position position="1"/>
    </location>
</feature>
<accession>A0A0D0CAN7</accession>
<evidence type="ECO:0000313" key="2">
    <source>
        <dbReference type="Proteomes" id="UP000053593"/>
    </source>
</evidence>
<dbReference type="Proteomes" id="UP000053593">
    <property type="component" value="Unassembled WGS sequence"/>
</dbReference>
<name>A0A0D0CAN7_9AGAR</name>
<dbReference type="HOGENOM" id="CLU_2800924_0_0_1"/>
<proteinExistence type="predicted"/>
<gene>
    <name evidence="1" type="ORF">GYMLUDRAFT_50283</name>
</gene>
<sequence length="68" mass="7469">TDLDAVIVSPRKPAPKISTVQHSNPSSPSFSNNLVALEYTFNRLDTENDPYVCNQQHIDQRLSGAIAS</sequence>
<keyword evidence="2" id="KW-1185">Reference proteome</keyword>
<protein>
    <submittedName>
        <fullName evidence="1">Uncharacterized protein</fullName>
    </submittedName>
</protein>
<evidence type="ECO:0000313" key="1">
    <source>
        <dbReference type="EMBL" id="KIK51918.1"/>
    </source>
</evidence>